<gene>
    <name evidence="1" type="ORF">WN48_09308</name>
</gene>
<dbReference type="Proteomes" id="UP000250275">
    <property type="component" value="Unassembled WGS sequence"/>
</dbReference>
<protein>
    <submittedName>
        <fullName evidence="1">Uncharacterized protein</fullName>
    </submittedName>
</protein>
<dbReference type="AlphaFoldDB" id="A0A310S7C2"/>
<name>A0A310S7C2_9HYME</name>
<sequence>MMVEAVGNDCFRGLKPTHGGATGFRKAVVSEPTLGAVREKPRSLLASRWGVRGLSWRYDVHADTMHRVVVRVLMTRVRKVTLPVASPIIRIWPIPLSVLHRRALCTHFRHPNQLDEAQRPVIAWEQSSLRMRGNLSAYWRSDKDECNPNITTGDMILENNWPRHGNKMCKVHGYGVFHNPTVVIISSSRHDVVARLSLNIVLRINTVPGGDKLEHVGCIEDLLVLILIRTSV</sequence>
<dbReference type="EMBL" id="KQ766299">
    <property type="protein sequence ID" value="OAD53717.1"/>
    <property type="molecule type" value="Genomic_DNA"/>
</dbReference>
<accession>A0A310S7C2</accession>
<keyword evidence="2" id="KW-1185">Reference proteome</keyword>
<organism evidence="1 2">
    <name type="scientific">Eufriesea mexicana</name>
    <dbReference type="NCBI Taxonomy" id="516756"/>
    <lineage>
        <taxon>Eukaryota</taxon>
        <taxon>Metazoa</taxon>
        <taxon>Ecdysozoa</taxon>
        <taxon>Arthropoda</taxon>
        <taxon>Hexapoda</taxon>
        <taxon>Insecta</taxon>
        <taxon>Pterygota</taxon>
        <taxon>Neoptera</taxon>
        <taxon>Endopterygota</taxon>
        <taxon>Hymenoptera</taxon>
        <taxon>Apocrita</taxon>
        <taxon>Aculeata</taxon>
        <taxon>Apoidea</taxon>
        <taxon>Anthophila</taxon>
        <taxon>Apidae</taxon>
        <taxon>Eufriesea</taxon>
    </lineage>
</organism>
<evidence type="ECO:0000313" key="1">
    <source>
        <dbReference type="EMBL" id="OAD53717.1"/>
    </source>
</evidence>
<evidence type="ECO:0000313" key="2">
    <source>
        <dbReference type="Proteomes" id="UP000250275"/>
    </source>
</evidence>
<reference evidence="1 2" key="1">
    <citation type="submission" date="2015-07" db="EMBL/GenBank/DDBJ databases">
        <title>The genome of Eufriesea mexicana.</title>
        <authorList>
            <person name="Pan H."/>
            <person name="Kapheim K."/>
        </authorList>
    </citation>
    <scope>NUCLEOTIDE SEQUENCE [LARGE SCALE GENOMIC DNA]</scope>
    <source>
        <strain evidence="1">0111107269</strain>
        <tissue evidence="1">Whole body</tissue>
    </source>
</reference>
<proteinExistence type="predicted"/>